<accession>M1P1F2</accession>
<dbReference type="HOGENOM" id="CLU_101344_1_0_11"/>
<protein>
    <recommendedName>
        <fullName evidence="1">Phosphotyrosine protein phosphatase I domain-containing protein</fullName>
    </recommendedName>
</protein>
<evidence type="ECO:0000259" key="1">
    <source>
        <dbReference type="SMART" id="SM00226"/>
    </source>
</evidence>
<evidence type="ECO:0000313" key="3">
    <source>
        <dbReference type="Proteomes" id="UP000011723"/>
    </source>
</evidence>
<dbReference type="OrthoDB" id="4411718at2"/>
<dbReference type="InterPro" id="IPR036196">
    <property type="entry name" value="Ptyr_pPase_sf"/>
</dbReference>
<sequence length="215" mass="23010">MIKMINNFNNVRHDLHGRFGHACDARVIDAIVDDVIADHSASATVTDFLPVFVARDAAERIGEHLKSHGATSSPRKRILFASRGNGSRAKLAAALARQLTDEGVLATAAATHPENASDSKLVAIREERGLPTVAVTGRAGTGRVLDAPDVVVYMDDSESHDLPGLRQVQWDVPNPSGMSMDQVRDLADDIELRVVALLDTLGVPVTARAEALLPV</sequence>
<reference evidence="2 3" key="1">
    <citation type="journal article" date="2012" name="Stand. Genomic Sci.">
        <title>Genome sequence of the halotolerant bacterium Corynebacterium halotolerans type strain YIM 70093(T) (= DSM 44683(T)).</title>
        <authorList>
            <person name="Ruckert C."/>
            <person name="Albersmeier A."/>
            <person name="Al-Dilaimi A."/>
            <person name="Niehaus K."/>
            <person name="Szczepanowski R."/>
            <person name="Kalinowski J."/>
        </authorList>
    </citation>
    <scope>NUCLEOTIDE SEQUENCE [LARGE SCALE GENOMIC DNA]</scope>
    <source>
        <strain evidence="2">YIM 70093</strain>
    </source>
</reference>
<dbReference type="EMBL" id="CP003697">
    <property type="protein sequence ID" value="AGF73625.1"/>
    <property type="molecule type" value="Genomic_DNA"/>
</dbReference>
<feature type="domain" description="Phosphotyrosine protein phosphatase I" evidence="1">
    <location>
        <begin position="76"/>
        <end position="200"/>
    </location>
</feature>
<dbReference type="KEGG" id="chn:A605_13145"/>
<dbReference type="AlphaFoldDB" id="M1P1F2"/>
<dbReference type="SMART" id="SM00226">
    <property type="entry name" value="LMWPc"/>
    <property type="match status" value="1"/>
</dbReference>
<evidence type="ECO:0000313" key="2">
    <source>
        <dbReference type="EMBL" id="AGF73625.1"/>
    </source>
</evidence>
<name>M1P1F2_9CORY</name>
<dbReference type="STRING" id="1121362.A605_13145"/>
<organism evidence="2 3">
    <name type="scientific">Corynebacterium halotolerans YIM 70093 = DSM 44683</name>
    <dbReference type="NCBI Taxonomy" id="1121362"/>
    <lineage>
        <taxon>Bacteria</taxon>
        <taxon>Bacillati</taxon>
        <taxon>Actinomycetota</taxon>
        <taxon>Actinomycetes</taxon>
        <taxon>Mycobacteriales</taxon>
        <taxon>Corynebacteriaceae</taxon>
        <taxon>Corynebacterium</taxon>
    </lineage>
</organism>
<dbReference type="Gene3D" id="1.10.8.1060">
    <property type="entry name" value="Corynebacterium glutamicum thioredoxin-dependent arsenate reductase, N-terminal domain"/>
    <property type="match status" value="1"/>
</dbReference>
<dbReference type="InterPro" id="IPR023485">
    <property type="entry name" value="Ptyr_pPase"/>
</dbReference>
<dbReference type="eggNOG" id="COG0394">
    <property type="taxonomic scope" value="Bacteria"/>
</dbReference>
<proteinExistence type="predicted"/>
<gene>
    <name evidence="2" type="ORF">A605_13145</name>
</gene>
<dbReference type="SUPFAM" id="SSF52788">
    <property type="entry name" value="Phosphotyrosine protein phosphatases I"/>
    <property type="match status" value="1"/>
</dbReference>
<dbReference type="Proteomes" id="UP000011723">
    <property type="component" value="Chromosome"/>
</dbReference>
<keyword evidence="3" id="KW-1185">Reference proteome</keyword>
<dbReference type="NCBIfam" id="NF046112">
    <property type="entry name" value="MSMEG_6209_Nter"/>
    <property type="match status" value="1"/>
</dbReference>
<dbReference type="PATRIC" id="fig|1121362.3.peg.2672"/>
<dbReference type="Pfam" id="PF01451">
    <property type="entry name" value="LMWPc"/>
    <property type="match status" value="1"/>
</dbReference>
<dbReference type="Gene3D" id="3.40.50.2300">
    <property type="match status" value="1"/>
</dbReference>